<keyword evidence="2" id="KW-1185">Reference proteome</keyword>
<dbReference type="VEuPathDB" id="TrichDB:TRFO_06299"/>
<dbReference type="SUPFAM" id="SSF48371">
    <property type="entry name" value="ARM repeat"/>
    <property type="match status" value="1"/>
</dbReference>
<organism evidence="1 2">
    <name type="scientific">Tritrichomonas foetus</name>
    <dbReference type="NCBI Taxonomy" id="1144522"/>
    <lineage>
        <taxon>Eukaryota</taxon>
        <taxon>Metamonada</taxon>
        <taxon>Parabasalia</taxon>
        <taxon>Tritrichomonadida</taxon>
        <taxon>Tritrichomonadidae</taxon>
        <taxon>Tritrichomonas</taxon>
    </lineage>
</organism>
<dbReference type="Proteomes" id="UP000179807">
    <property type="component" value="Unassembled WGS sequence"/>
</dbReference>
<comment type="caution">
    <text evidence="1">The sequence shown here is derived from an EMBL/GenBank/DDBJ whole genome shotgun (WGS) entry which is preliminary data.</text>
</comment>
<dbReference type="InterPro" id="IPR016024">
    <property type="entry name" value="ARM-type_fold"/>
</dbReference>
<reference evidence="1" key="1">
    <citation type="submission" date="2016-10" db="EMBL/GenBank/DDBJ databases">
        <authorList>
            <person name="Benchimol M."/>
            <person name="Almeida L.G."/>
            <person name="Vasconcelos A.T."/>
            <person name="Perreira-Neves A."/>
            <person name="Rosa I.A."/>
            <person name="Tasca T."/>
            <person name="Bogo M.R."/>
            <person name="de Souza W."/>
        </authorList>
    </citation>
    <scope>NUCLEOTIDE SEQUENCE [LARGE SCALE GENOMIC DNA]</scope>
    <source>
        <strain evidence="1">K</strain>
    </source>
</reference>
<gene>
    <name evidence="1" type="ORF">TRFO_06299</name>
</gene>
<dbReference type="Gene3D" id="1.25.10.10">
    <property type="entry name" value="Leucine-rich Repeat Variant"/>
    <property type="match status" value="1"/>
</dbReference>
<proteinExistence type="predicted"/>
<evidence type="ECO:0000313" key="1">
    <source>
        <dbReference type="EMBL" id="OHT04418.1"/>
    </source>
</evidence>
<sequence length="163" mass="19399">MNVDNNQQSSEPTISYAIICFVNSQNNETIESINNFLVNQMKNHPKLFIKEVAKMICDESLEDRIYRYLLTIFSNAISTRQRPLGFFMSQWRSIFCEDEIISLHNQLIHFLESDDFNLRVYSSWCIARLVNFELPLGIWPNFFQWLFETLLSPSFQDNIFLFF</sequence>
<evidence type="ECO:0000313" key="2">
    <source>
        <dbReference type="Proteomes" id="UP000179807"/>
    </source>
</evidence>
<dbReference type="EMBL" id="MLAK01000793">
    <property type="protein sequence ID" value="OHT04418.1"/>
    <property type="molecule type" value="Genomic_DNA"/>
</dbReference>
<dbReference type="AlphaFoldDB" id="A0A1J4K0E3"/>
<dbReference type="InterPro" id="IPR011989">
    <property type="entry name" value="ARM-like"/>
</dbReference>
<protein>
    <submittedName>
        <fullName evidence="1">Uncharacterized protein</fullName>
    </submittedName>
</protein>
<dbReference type="GeneID" id="94827716"/>
<accession>A0A1J4K0E3</accession>
<name>A0A1J4K0E3_9EUKA</name>
<dbReference type="RefSeq" id="XP_068357554.1">
    <property type="nucleotide sequence ID" value="XM_068493012.1"/>
</dbReference>